<protein>
    <submittedName>
        <fullName evidence="3">Relaxase/mobilization nuclease domain-containing protein</fullName>
    </submittedName>
</protein>
<evidence type="ECO:0000259" key="2">
    <source>
        <dbReference type="Pfam" id="PF03432"/>
    </source>
</evidence>
<organism evidence="3">
    <name type="scientific">Baileyella intestinalis</name>
    <dbReference type="NCBI Taxonomy" id="2606709"/>
    <lineage>
        <taxon>Bacteria</taxon>
        <taxon>Bacillati</taxon>
        <taxon>Bacillota</taxon>
        <taxon>Clostridia</taxon>
        <taxon>Peptostreptococcales</taxon>
        <taxon>Anaerovoracaceae</taxon>
        <taxon>Baileyella</taxon>
    </lineage>
</organism>
<feature type="compositionally biased region" description="Basic and acidic residues" evidence="1">
    <location>
        <begin position="550"/>
        <end position="559"/>
    </location>
</feature>
<proteinExistence type="predicted"/>
<feature type="compositionally biased region" description="Low complexity" evidence="1">
    <location>
        <begin position="537"/>
        <end position="549"/>
    </location>
</feature>
<sequence length="559" mass="63571">MAEGSRDGEGTKNHQAQSEKSGDDGIRLRASFTHPLAGRDDKRHRHHATQGCRFRVDKAGRQPEPVYEVPQHLRGKGLRCRARRTSIEPGVRFASCRRRRTLRLAAGSREGQRIYHERRRRNSGGEGFPVREPGSCRKGVLPLTIIKQTSVSSGRHQKNLRNYINNDKKVLLRDSQNMDLCPDLKRWAWFMDKTRESFGHNKASRKGKDGKTAKNTILYHQILGFNPDECDLNGGTLRPEDCMRYAKEYISTYYPHQQVVMALHNEFCKADGTHRYAVHMVINRSDLSTGNRLNEGRGADAKRARAKRIRSMDGAWNLRQVEEGAKNSTVHAKQPSKVERAIAARGGSSYKTNLRELCRLAATKAESIYEYREQLESWGVDTQFRNGRLYATDRDNARYSFSIKKLDALLDETGLQAAFRSNLAKDIRGRGASAANTARQKQEAQAHVQNLTKQYLGEIRQAYQEYRREVHAMKGRTLEEIPKLRLRRPPEDIANDSEVRRDLLAYWRGADELRAEMAADTPVRKSQTGRSRGGSGQVEQGRQRGGAARDAGHRNDERG</sequence>
<dbReference type="InterPro" id="IPR005094">
    <property type="entry name" value="Endonuclease_MobA/VirD2"/>
</dbReference>
<dbReference type="Pfam" id="PF03432">
    <property type="entry name" value="Relaxase"/>
    <property type="match status" value="1"/>
</dbReference>
<evidence type="ECO:0000313" key="3">
    <source>
        <dbReference type="EMBL" id="MST68910.1"/>
    </source>
</evidence>
<feature type="region of interest" description="Disordered" evidence="1">
    <location>
        <begin position="109"/>
        <end position="133"/>
    </location>
</feature>
<dbReference type="EMBL" id="VUNB01000003">
    <property type="protein sequence ID" value="MST68910.1"/>
    <property type="molecule type" value="Genomic_DNA"/>
</dbReference>
<reference evidence="3" key="1">
    <citation type="submission" date="2019-09" db="EMBL/GenBank/DDBJ databases">
        <title>In-depth cultivation of the pig gut microbiome towards novel bacterial diversity and tailored functional studies.</title>
        <authorList>
            <person name="Wylensek D."/>
            <person name="Hitch T.C.A."/>
            <person name="Clavel T."/>
        </authorList>
    </citation>
    <scope>NUCLEOTIDE SEQUENCE</scope>
    <source>
        <strain evidence="3">RF-744-FAT-WT-3</strain>
    </source>
</reference>
<accession>A0A6A8M877</accession>
<dbReference type="AlphaFoldDB" id="A0A6A8M877"/>
<gene>
    <name evidence="3" type="ORF">FYJ66_04795</name>
</gene>
<feature type="domain" description="MobA/VirD2-like nuclease" evidence="2">
    <location>
        <begin position="163"/>
        <end position="305"/>
    </location>
</feature>
<comment type="caution">
    <text evidence="3">The sequence shown here is derived from an EMBL/GenBank/DDBJ whole genome shotgun (WGS) entry which is preliminary data.</text>
</comment>
<evidence type="ECO:0000256" key="1">
    <source>
        <dbReference type="SAM" id="MobiDB-lite"/>
    </source>
</evidence>
<feature type="compositionally biased region" description="Basic and acidic residues" evidence="1">
    <location>
        <begin position="1"/>
        <end position="12"/>
    </location>
</feature>
<name>A0A6A8M877_9FIRM</name>
<feature type="region of interest" description="Disordered" evidence="1">
    <location>
        <begin position="1"/>
        <end position="28"/>
    </location>
</feature>
<feature type="region of interest" description="Disordered" evidence="1">
    <location>
        <begin position="517"/>
        <end position="559"/>
    </location>
</feature>